<reference evidence="2" key="1">
    <citation type="submission" date="2020-08" db="EMBL/GenBank/DDBJ databases">
        <title>Multicomponent nature underlies the extraordinary mechanical properties of spider dragline silk.</title>
        <authorList>
            <person name="Kono N."/>
            <person name="Nakamura H."/>
            <person name="Mori M."/>
            <person name="Yoshida Y."/>
            <person name="Ohtoshi R."/>
            <person name="Malay A.D."/>
            <person name="Moran D.A.P."/>
            <person name="Tomita M."/>
            <person name="Numata K."/>
            <person name="Arakawa K."/>
        </authorList>
    </citation>
    <scope>NUCLEOTIDE SEQUENCE</scope>
</reference>
<dbReference type="EMBL" id="BMAW01032782">
    <property type="protein sequence ID" value="GFU27194.1"/>
    <property type="molecule type" value="Genomic_DNA"/>
</dbReference>
<proteinExistence type="predicted"/>
<sequence length="103" mass="11358">MKWAGEKTAARVLCCRVIGQILVMTPAAAAAEGLVILRILLEDLLVRGFIYRRMDFSESIRSFSLPANEHLNAPESIKGASGGLRTWIGRSSLRKCLSSVKKR</sequence>
<accession>A0A8X6Q0Z1</accession>
<dbReference type="Proteomes" id="UP000887013">
    <property type="component" value="Unassembled WGS sequence"/>
</dbReference>
<keyword evidence="4" id="KW-1185">Reference proteome</keyword>
<dbReference type="EMBL" id="BMAW01120837">
    <property type="protein sequence ID" value="GFT91120.1"/>
    <property type="molecule type" value="Genomic_DNA"/>
</dbReference>
<name>A0A8X6Q0Z1_NEPPI</name>
<evidence type="ECO:0000313" key="2">
    <source>
        <dbReference type="EMBL" id="GFT91120.1"/>
    </source>
</evidence>
<evidence type="ECO:0000313" key="4">
    <source>
        <dbReference type="Proteomes" id="UP000887013"/>
    </source>
</evidence>
<evidence type="ECO:0000313" key="3">
    <source>
        <dbReference type="EMBL" id="GFU27194.1"/>
    </source>
</evidence>
<protein>
    <submittedName>
        <fullName evidence="2">Uncharacterized protein</fullName>
    </submittedName>
</protein>
<evidence type="ECO:0000313" key="1">
    <source>
        <dbReference type="EMBL" id="GFT15878.1"/>
    </source>
</evidence>
<gene>
    <name evidence="3" type="ORF">NPIL_345921</name>
    <name evidence="1" type="ORF">NPIL_52231</name>
    <name evidence="2" type="ORF">NPIL_75401</name>
</gene>
<comment type="caution">
    <text evidence="2">The sequence shown here is derived from an EMBL/GenBank/DDBJ whole genome shotgun (WGS) entry which is preliminary data.</text>
</comment>
<dbReference type="EMBL" id="BMAW01009831">
    <property type="protein sequence ID" value="GFT15878.1"/>
    <property type="molecule type" value="Genomic_DNA"/>
</dbReference>
<dbReference type="AlphaFoldDB" id="A0A8X6Q0Z1"/>
<organism evidence="2 4">
    <name type="scientific">Nephila pilipes</name>
    <name type="common">Giant wood spider</name>
    <name type="synonym">Nephila maculata</name>
    <dbReference type="NCBI Taxonomy" id="299642"/>
    <lineage>
        <taxon>Eukaryota</taxon>
        <taxon>Metazoa</taxon>
        <taxon>Ecdysozoa</taxon>
        <taxon>Arthropoda</taxon>
        <taxon>Chelicerata</taxon>
        <taxon>Arachnida</taxon>
        <taxon>Araneae</taxon>
        <taxon>Araneomorphae</taxon>
        <taxon>Entelegynae</taxon>
        <taxon>Araneoidea</taxon>
        <taxon>Nephilidae</taxon>
        <taxon>Nephila</taxon>
    </lineage>
</organism>